<evidence type="ECO:0000256" key="1">
    <source>
        <dbReference type="ARBA" id="ARBA00023239"/>
    </source>
</evidence>
<dbReference type="Gene3D" id="1.10.600.10">
    <property type="entry name" value="Farnesyl Diphosphate Synthase"/>
    <property type="match status" value="1"/>
</dbReference>
<dbReference type="InterPro" id="IPR034686">
    <property type="entry name" value="Terpene_cyclase-like_2"/>
</dbReference>
<keyword evidence="3" id="KW-1185">Reference proteome</keyword>
<dbReference type="SFLD" id="SFLDG01020">
    <property type="entry name" value="Terpene_Cyclase_Like_2"/>
    <property type="match status" value="1"/>
</dbReference>
<dbReference type="SFLD" id="SFLDS00005">
    <property type="entry name" value="Isoprenoid_Synthase_Type_I"/>
    <property type="match status" value="1"/>
</dbReference>
<evidence type="ECO:0000313" key="2">
    <source>
        <dbReference type="EMBL" id="GAA3722233.1"/>
    </source>
</evidence>
<sequence length="317" mass="32876">MTPRTGTRPMPDLSASFPGPFPVSPHAADTAGQLERWLAAYPLVASERARAALCDITGHGVARTFPAADPAGLELCADLLLWLTAFDDAYGEQTGAADPGALVARVAGAVHVLNGRRPPGGGDVFCAALADALARLGERAAPERFLRVAAAVRDSLYGLVWEAHALAAGGRVGVPEYRAMRPHTVFVATVTALAEPVLGYELAPAARASSPVRELESAVADLAGWINDLASYDRERARAGGAEPFGLPTLLAAAEGYGIDKAFAAVCALCEEEAGKARARIVELTAAGGPVAAHARALEGVAASYVWHIGHRRYDGG</sequence>
<comment type="caution">
    <text evidence="2">The sequence shown here is derived from an EMBL/GenBank/DDBJ whole genome shotgun (WGS) entry which is preliminary data.</text>
</comment>
<accession>A0ABP7EP63</accession>
<gene>
    <name evidence="2" type="ORF">GCM10023082_20040</name>
</gene>
<dbReference type="Pfam" id="PF19086">
    <property type="entry name" value="Terpene_syn_C_2"/>
    <property type="match status" value="1"/>
</dbReference>
<keyword evidence="1" id="KW-0456">Lyase</keyword>
<dbReference type="Proteomes" id="UP001499884">
    <property type="component" value="Unassembled WGS sequence"/>
</dbReference>
<evidence type="ECO:0000313" key="3">
    <source>
        <dbReference type="Proteomes" id="UP001499884"/>
    </source>
</evidence>
<proteinExistence type="predicted"/>
<dbReference type="SUPFAM" id="SSF48576">
    <property type="entry name" value="Terpenoid synthases"/>
    <property type="match status" value="1"/>
</dbReference>
<dbReference type="EMBL" id="BAABEP010000009">
    <property type="protein sequence ID" value="GAA3722233.1"/>
    <property type="molecule type" value="Genomic_DNA"/>
</dbReference>
<dbReference type="InterPro" id="IPR008949">
    <property type="entry name" value="Isoprenoid_synthase_dom_sf"/>
</dbReference>
<organism evidence="2 3">
    <name type="scientific">Streptomyces tremellae</name>
    <dbReference type="NCBI Taxonomy" id="1124239"/>
    <lineage>
        <taxon>Bacteria</taxon>
        <taxon>Bacillati</taxon>
        <taxon>Actinomycetota</taxon>
        <taxon>Actinomycetes</taxon>
        <taxon>Kitasatosporales</taxon>
        <taxon>Streptomycetaceae</taxon>
        <taxon>Streptomyces</taxon>
    </lineage>
</organism>
<protein>
    <recommendedName>
        <fullName evidence="4">Terpene synthase</fullName>
    </recommendedName>
</protein>
<reference evidence="3" key="1">
    <citation type="journal article" date="2019" name="Int. J. Syst. Evol. Microbiol.">
        <title>The Global Catalogue of Microorganisms (GCM) 10K type strain sequencing project: providing services to taxonomists for standard genome sequencing and annotation.</title>
        <authorList>
            <consortium name="The Broad Institute Genomics Platform"/>
            <consortium name="The Broad Institute Genome Sequencing Center for Infectious Disease"/>
            <person name="Wu L."/>
            <person name="Ma J."/>
        </authorList>
    </citation>
    <scope>NUCLEOTIDE SEQUENCE [LARGE SCALE GENOMIC DNA]</scope>
    <source>
        <strain evidence="3">JCM 30846</strain>
    </source>
</reference>
<name>A0ABP7EP63_9ACTN</name>
<evidence type="ECO:0008006" key="4">
    <source>
        <dbReference type="Google" id="ProtNLM"/>
    </source>
</evidence>